<dbReference type="Pfam" id="PF00440">
    <property type="entry name" value="TetR_N"/>
    <property type="match status" value="1"/>
</dbReference>
<dbReference type="Proteomes" id="UP000199462">
    <property type="component" value="Unassembled WGS sequence"/>
</dbReference>
<evidence type="ECO:0000256" key="2">
    <source>
        <dbReference type="PROSITE-ProRule" id="PRU00335"/>
    </source>
</evidence>
<evidence type="ECO:0000256" key="1">
    <source>
        <dbReference type="ARBA" id="ARBA00023125"/>
    </source>
</evidence>
<name>A0A1I6HNQ3_9FLAO</name>
<reference evidence="5" key="1">
    <citation type="submission" date="2016-10" db="EMBL/GenBank/DDBJ databases">
        <authorList>
            <person name="Varghese N."/>
            <person name="Submissions S."/>
        </authorList>
    </citation>
    <scope>NUCLEOTIDE SEQUENCE [LARGE SCALE GENOMIC DNA]</scope>
    <source>
        <strain evidence="5">DSM 19891</strain>
    </source>
</reference>
<dbReference type="Gene3D" id="1.10.357.10">
    <property type="entry name" value="Tetracycline Repressor, domain 2"/>
    <property type="match status" value="1"/>
</dbReference>
<dbReference type="GO" id="GO:0003677">
    <property type="term" value="F:DNA binding"/>
    <property type="evidence" value="ECO:0007669"/>
    <property type="project" value="UniProtKB-UniRule"/>
</dbReference>
<protein>
    <submittedName>
        <fullName evidence="4">Transcriptional regulator, TetR family</fullName>
    </submittedName>
</protein>
<dbReference type="SUPFAM" id="SSF48498">
    <property type="entry name" value="Tetracyclin repressor-like, C-terminal domain"/>
    <property type="match status" value="1"/>
</dbReference>
<accession>A0A1I6HNQ3</accession>
<evidence type="ECO:0000313" key="4">
    <source>
        <dbReference type="EMBL" id="SFR56038.1"/>
    </source>
</evidence>
<feature type="domain" description="HTH tetR-type" evidence="3">
    <location>
        <begin position="1"/>
        <end position="61"/>
    </location>
</feature>
<dbReference type="InterPro" id="IPR009057">
    <property type="entry name" value="Homeodomain-like_sf"/>
</dbReference>
<keyword evidence="5" id="KW-1185">Reference proteome</keyword>
<dbReference type="PROSITE" id="PS50977">
    <property type="entry name" value="HTH_TETR_2"/>
    <property type="match status" value="1"/>
</dbReference>
<sequence length="192" mass="22162">MQKKSECVALALTLFSKYGCKRVGMDDVAETLGISKKTLYELFENKNNLVQESVTLLLNNTHEKMSGFFQLPESSSDPFTKIIHIYSVGLKELRNLSPNFLISLKKYYPIAYKSYDDFVKAIVWTYVLDLLQEAKNNGQLRSNINIKLICELFLLRINEILLPNRDFFDSYTTEELLEHLIIVPLKGIKRAN</sequence>
<keyword evidence="1 2" id="KW-0238">DNA-binding</keyword>
<gene>
    <name evidence="4" type="ORF">SAMN04488010_0551</name>
</gene>
<proteinExistence type="predicted"/>
<dbReference type="SUPFAM" id="SSF46689">
    <property type="entry name" value="Homeodomain-like"/>
    <property type="match status" value="1"/>
</dbReference>
<dbReference type="STRING" id="440514.SAMN04488010_0551"/>
<dbReference type="InterPro" id="IPR001647">
    <property type="entry name" value="HTH_TetR"/>
</dbReference>
<evidence type="ECO:0000259" key="3">
    <source>
        <dbReference type="PROSITE" id="PS50977"/>
    </source>
</evidence>
<evidence type="ECO:0000313" key="5">
    <source>
        <dbReference type="Proteomes" id="UP000199462"/>
    </source>
</evidence>
<dbReference type="Gene3D" id="1.10.10.60">
    <property type="entry name" value="Homeodomain-like"/>
    <property type="match status" value="1"/>
</dbReference>
<feature type="DNA-binding region" description="H-T-H motif" evidence="2">
    <location>
        <begin position="24"/>
        <end position="43"/>
    </location>
</feature>
<dbReference type="RefSeq" id="WP_091901272.1">
    <property type="nucleotide sequence ID" value="NZ_FOYX01000001.1"/>
</dbReference>
<dbReference type="InterPro" id="IPR036271">
    <property type="entry name" value="Tet_transcr_reg_TetR-rel_C_sf"/>
</dbReference>
<dbReference type="PRINTS" id="PR00455">
    <property type="entry name" value="HTHTETR"/>
</dbReference>
<dbReference type="AlphaFoldDB" id="A0A1I6HNQ3"/>
<organism evidence="4 5">
    <name type="scientific">Maribacter stanieri</name>
    <dbReference type="NCBI Taxonomy" id="440514"/>
    <lineage>
        <taxon>Bacteria</taxon>
        <taxon>Pseudomonadati</taxon>
        <taxon>Bacteroidota</taxon>
        <taxon>Flavobacteriia</taxon>
        <taxon>Flavobacteriales</taxon>
        <taxon>Flavobacteriaceae</taxon>
        <taxon>Maribacter</taxon>
    </lineage>
</organism>
<dbReference type="EMBL" id="FOYX01000001">
    <property type="protein sequence ID" value="SFR56038.1"/>
    <property type="molecule type" value="Genomic_DNA"/>
</dbReference>